<feature type="transmembrane region" description="Helical" evidence="1">
    <location>
        <begin position="338"/>
        <end position="359"/>
    </location>
</feature>
<feature type="transmembrane region" description="Helical" evidence="1">
    <location>
        <begin position="297"/>
        <end position="318"/>
    </location>
</feature>
<reference evidence="2 3" key="1">
    <citation type="submission" date="2017-12" db="EMBL/GenBank/DDBJ databases">
        <title>Phylogenetic diversity of female urinary microbiome.</title>
        <authorList>
            <person name="Thomas-White K."/>
            <person name="Wolfe A.J."/>
        </authorList>
    </citation>
    <scope>NUCLEOTIDE SEQUENCE [LARGE SCALE GENOMIC DNA]</scope>
    <source>
        <strain evidence="2 3">UMB0898</strain>
    </source>
</reference>
<protein>
    <submittedName>
        <fullName evidence="2">YedE-related selenium metabolism membrane protein</fullName>
    </submittedName>
</protein>
<feature type="transmembrane region" description="Helical" evidence="1">
    <location>
        <begin position="152"/>
        <end position="174"/>
    </location>
</feature>
<feature type="transmembrane region" description="Helical" evidence="1">
    <location>
        <begin position="265"/>
        <end position="285"/>
    </location>
</feature>
<dbReference type="RefSeq" id="WP_101954312.1">
    <property type="nucleotide sequence ID" value="NZ_PKHE01000011.1"/>
</dbReference>
<dbReference type="EMBL" id="PKHE01000011">
    <property type="protein sequence ID" value="PKY88662.1"/>
    <property type="molecule type" value="Genomic_DNA"/>
</dbReference>
<dbReference type="NCBIfam" id="TIGR04112">
    <property type="entry name" value="seleno_YedE"/>
    <property type="match status" value="1"/>
</dbReference>
<gene>
    <name evidence="2" type="ORF">CYJ57_04970</name>
</gene>
<dbReference type="AlphaFoldDB" id="A0A2I1JZC0"/>
<comment type="caution">
    <text evidence="2">The sequence shown here is derived from an EMBL/GenBank/DDBJ whole genome shotgun (WGS) entry which is preliminary data.</text>
</comment>
<dbReference type="Pfam" id="PF04143">
    <property type="entry name" value="Sulf_transp"/>
    <property type="match status" value="1"/>
</dbReference>
<organism evidence="2 3">
    <name type="scientific">Falseniella ignava</name>
    <dbReference type="NCBI Taxonomy" id="137730"/>
    <lineage>
        <taxon>Bacteria</taxon>
        <taxon>Bacillati</taxon>
        <taxon>Bacillota</taxon>
        <taxon>Bacilli</taxon>
        <taxon>Lactobacillales</taxon>
        <taxon>Aerococcaceae</taxon>
        <taxon>Falseniella</taxon>
    </lineage>
</organism>
<feature type="transmembrane region" description="Helical" evidence="1">
    <location>
        <begin position="10"/>
        <end position="28"/>
    </location>
</feature>
<keyword evidence="1" id="KW-0472">Membrane</keyword>
<accession>A0A2I1JZC0</accession>
<evidence type="ECO:0000256" key="1">
    <source>
        <dbReference type="SAM" id="Phobius"/>
    </source>
</evidence>
<dbReference type="InterPro" id="IPR007272">
    <property type="entry name" value="Sulf_transp_TsuA/YedE"/>
</dbReference>
<dbReference type="OrthoDB" id="3190590at2"/>
<keyword evidence="1" id="KW-1133">Transmembrane helix</keyword>
<name>A0A2I1JZC0_9LACT</name>
<feature type="transmembrane region" description="Helical" evidence="1">
    <location>
        <begin position="91"/>
        <end position="113"/>
    </location>
</feature>
<feature type="transmembrane region" description="Helical" evidence="1">
    <location>
        <begin position="227"/>
        <end position="245"/>
    </location>
</feature>
<evidence type="ECO:0000313" key="2">
    <source>
        <dbReference type="EMBL" id="PKY88662.1"/>
    </source>
</evidence>
<dbReference type="Proteomes" id="UP000234384">
    <property type="component" value="Unassembled WGS sequence"/>
</dbReference>
<feature type="transmembrane region" description="Helical" evidence="1">
    <location>
        <begin position="119"/>
        <end position="140"/>
    </location>
</feature>
<keyword evidence="1" id="KW-0812">Transmembrane</keyword>
<proteinExistence type="predicted"/>
<evidence type="ECO:0000313" key="3">
    <source>
        <dbReference type="Proteomes" id="UP000234384"/>
    </source>
</evidence>
<dbReference type="InterPro" id="IPR026366">
    <property type="entry name" value="Seleno_YedE"/>
</dbReference>
<feature type="transmembrane region" description="Helical" evidence="1">
    <location>
        <begin position="194"/>
        <end position="215"/>
    </location>
</feature>
<feature type="transmembrane region" description="Helical" evidence="1">
    <location>
        <begin position="58"/>
        <end position="79"/>
    </location>
</feature>
<sequence>MEIKISKSKALFLGILLGLGLIWLAYLGNPKNMALCTACFIRDQVGALNMHQSAGTMYFRPEIVGILVGALALGLATGTKARAASAPGLRFLGGIILMVNSLVFLGCTLRMVLRLASGDLSAIVGLVGFVLGVFVGVHFIKKGFTLGQANVAPAQINIWVIPMISVLFLLLSWVTPQLFNWSKAGPGSFHATPIIALIVGLVFGAIAFATRLCFVGSVRDIILIRDFTLITPIIGLFVVMLIYNIMTGDFNIVAFGPIAHNQHLWNVLSMFAVGFAGVLFGGCPVRQVVLAGSGHGNAIMTFMGMVFGAALAHNFSLASAPSVAATAEAAAVSGGPGLNGQIFVIGSIVFLFALAYYVVNKRADIVAEA</sequence>